<feature type="chain" id="PRO_5031222530" evidence="2">
    <location>
        <begin position="35"/>
        <end position="482"/>
    </location>
</feature>
<name>A0A7W7NXD1_9SPHN</name>
<feature type="region of interest" description="Disordered" evidence="1">
    <location>
        <begin position="203"/>
        <end position="223"/>
    </location>
</feature>
<gene>
    <name evidence="3" type="ORF">HNO88_003887</name>
</gene>
<dbReference type="Pfam" id="PF06122">
    <property type="entry name" value="TraH"/>
    <property type="match status" value="1"/>
</dbReference>
<evidence type="ECO:0000256" key="2">
    <source>
        <dbReference type="SAM" id="SignalP"/>
    </source>
</evidence>
<keyword evidence="2" id="KW-0732">Signal</keyword>
<organism evidence="3 4">
    <name type="scientific">Novosphingobium chloroacetimidivorans</name>
    <dbReference type="NCBI Taxonomy" id="1428314"/>
    <lineage>
        <taxon>Bacteria</taxon>
        <taxon>Pseudomonadati</taxon>
        <taxon>Pseudomonadota</taxon>
        <taxon>Alphaproteobacteria</taxon>
        <taxon>Sphingomonadales</taxon>
        <taxon>Sphingomonadaceae</taxon>
        <taxon>Novosphingobium</taxon>
    </lineage>
</organism>
<feature type="signal peptide" evidence="2">
    <location>
        <begin position="1"/>
        <end position="34"/>
    </location>
</feature>
<dbReference type="InterPro" id="IPR010927">
    <property type="entry name" value="T4SS_TraH"/>
</dbReference>
<keyword evidence="4" id="KW-1185">Reference proteome</keyword>
<dbReference type="AlphaFoldDB" id="A0A7W7NXD1"/>
<evidence type="ECO:0000313" key="3">
    <source>
        <dbReference type="EMBL" id="MBB4860543.1"/>
    </source>
</evidence>
<accession>A0A7W7NXD1</accession>
<dbReference type="Proteomes" id="UP000555448">
    <property type="component" value="Unassembled WGS sequence"/>
</dbReference>
<evidence type="ECO:0000256" key="1">
    <source>
        <dbReference type="SAM" id="MobiDB-lite"/>
    </source>
</evidence>
<sequence length="482" mass="51846">MSRDRPWTRLRVWIRAAMLSLAAGSLVVSPIASASVGSEMQDFFSDVGVAGNVTGPAAFEGQSAGYYTGGSIYTRVPQKSVNPVNLQLPSARAGCGGIDLFAGSFSFINTDEFVAMLKATASNALGFAFQLAISSISPVIATKIAEMSQAVQQMNQWQMNSCQMAQQMVGGLWPKSDATASFICRTIGNAQGKFADMARSKQECDNGGKRNQTLAGNSDDKVKEASPNNYTWTLLKQSYPSMDVEMREFLMTLVGTVIYNPATSGDAGPQYTFKGIADEGVFSAMLDGTAARPAKMLKCSGDTDKCLNVTEASLSISTAQALKPQVETMILSMMDKVRTNTALSNNEIGLLGATSLPIYKMVTVSAASQFGGLSPGEVSDLSEYVAVDMLQVMLAKFHSEILQGGASFQGPDVESMKSWREQIEFASTMVERHRLRVSDRVKTNQAILEKTIFLEKTLRNSLSPQMTGALNFSRATSAHGLR</sequence>
<proteinExistence type="predicted"/>
<dbReference type="EMBL" id="JACHLR010000024">
    <property type="protein sequence ID" value="MBB4860543.1"/>
    <property type="molecule type" value="Genomic_DNA"/>
</dbReference>
<evidence type="ECO:0000313" key="4">
    <source>
        <dbReference type="Proteomes" id="UP000555448"/>
    </source>
</evidence>
<dbReference type="RefSeq" id="WP_246382072.1">
    <property type="nucleotide sequence ID" value="NZ_JACHLR010000024.1"/>
</dbReference>
<reference evidence="3 4" key="1">
    <citation type="submission" date="2020-08" db="EMBL/GenBank/DDBJ databases">
        <title>Functional genomics of gut bacteria from endangered species of beetles.</title>
        <authorList>
            <person name="Carlos-Shanley C."/>
        </authorList>
    </citation>
    <scope>NUCLEOTIDE SEQUENCE [LARGE SCALE GENOMIC DNA]</scope>
    <source>
        <strain evidence="3 4">S00245</strain>
    </source>
</reference>
<comment type="caution">
    <text evidence="3">The sequence shown here is derived from an EMBL/GenBank/DDBJ whole genome shotgun (WGS) entry which is preliminary data.</text>
</comment>
<protein>
    <submittedName>
        <fullName evidence="3">Conjugative transfer pilus assembly protein TraH</fullName>
    </submittedName>
</protein>